<proteinExistence type="predicted"/>
<comment type="caution">
    <text evidence="2">The sequence shown here is derived from an EMBL/GenBank/DDBJ whole genome shotgun (WGS) entry which is preliminary data.</text>
</comment>
<evidence type="ECO:0000313" key="2">
    <source>
        <dbReference type="EMBL" id="KAG9065496.1"/>
    </source>
</evidence>
<evidence type="ECO:0000256" key="1">
    <source>
        <dbReference type="SAM" id="MobiDB-lite"/>
    </source>
</evidence>
<feature type="region of interest" description="Disordered" evidence="1">
    <location>
        <begin position="25"/>
        <end position="57"/>
    </location>
</feature>
<gene>
    <name evidence="2" type="ORF">KI688_001784</name>
</gene>
<dbReference type="OrthoDB" id="2397303at2759"/>
<organism evidence="2 3">
    <name type="scientific">Linnemannia hyalina</name>
    <dbReference type="NCBI Taxonomy" id="64524"/>
    <lineage>
        <taxon>Eukaryota</taxon>
        <taxon>Fungi</taxon>
        <taxon>Fungi incertae sedis</taxon>
        <taxon>Mucoromycota</taxon>
        <taxon>Mortierellomycotina</taxon>
        <taxon>Mortierellomycetes</taxon>
        <taxon>Mortierellales</taxon>
        <taxon>Mortierellaceae</taxon>
        <taxon>Linnemannia</taxon>
    </lineage>
</organism>
<name>A0A9P7XQW8_9FUNG</name>
<dbReference type="AlphaFoldDB" id="A0A9P7XQW8"/>
<evidence type="ECO:0000313" key="3">
    <source>
        <dbReference type="Proteomes" id="UP000707451"/>
    </source>
</evidence>
<reference evidence="2" key="1">
    <citation type="submission" date="2021-06" db="EMBL/GenBank/DDBJ databases">
        <title>Genome Sequence of Mortierella hyaline Strain SCG-10, a Cold-Adapted, Nitrate-Reducing Fungus Isolated from Soil in Minnesota, USA.</title>
        <authorList>
            <person name="Aldossari N."/>
        </authorList>
    </citation>
    <scope>NUCLEOTIDE SEQUENCE</scope>
    <source>
        <strain evidence="2">SCG-10</strain>
    </source>
</reference>
<feature type="compositionally biased region" description="Polar residues" evidence="1">
    <location>
        <begin position="103"/>
        <end position="114"/>
    </location>
</feature>
<accession>A0A9P7XQW8</accession>
<dbReference type="EMBL" id="JAHRHY010000011">
    <property type="protein sequence ID" value="KAG9065496.1"/>
    <property type="molecule type" value="Genomic_DNA"/>
</dbReference>
<feature type="region of interest" description="Disordered" evidence="1">
    <location>
        <begin position="83"/>
        <end position="130"/>
    </location>
</feature>
<sequence length="170" mass="18835">MAQEDNTPRLISNVAVHNFYSRLQTRKSHSSTTESYDSKPGTTSAVDLPLPGALDSRTTTIDNEKLDQEGSLSLNNTATEPQAAIPVSDHQAPRETTAVAQRDLSTNSNINKKSPQPARCTKTKNKAKTKAIPRKEFGAIKKKLRKRELRRQNAVEICRIRALEAAQKPM</sequence>
<feature type="compositionally biased region" description="Polar residues" evidence="1">
    <location>
        <begin position="30"/>
        <end position="45"/>
    </location>
</feature>
<keyword evidence="3" id="KW-1185">Reference proteome</keyword>
<dbReference type="Proteomes" id="UP000707451">
    <property type="component" value="Unassembled WGS sequence"/>
</dbReference>
<protein>
    <submittedName>
        <fullName evidence="2">Uncharacterized protein</fullName>
    </submittedName>
</protein>
<feature type="compositionally biased region" description="Basic residues" evidence="1">
    <location>
        <begin position="121"/>
        <end position="130"/>
    </location>
</feature>